<keyword evidence="1" id="KW-0472">Membrane</keyword>
<accession>A0ABQ5YPC5</accession>
<protein>
    <submittedName>
        <fullName evidence="2">Uncharacterized protein</fullName>
    </submittedName>
</protein>
<evidence type="ECO:0000313" key="3">
    <source>
        <dbReference type="Proteomes" id="UP001156664"/>
    </source>
</evidence>
<dbReference type="EMBL" id="BSOJ01000009">
    <property type="protein sequence ID" value="GLR25771.1"/>
    <property type="molecule type" value="Genomic_DNA"/>
</dbReference>
<evidence type="ECO:0000256" key="1">
    <source>
        <dbReference type="SAM" id="Phobius"/>
    </source>
</evidence>
<proteinExistence type="predicted"/>
<dbReference type="Proteomes" id="UP001156664">
    <property type="component" value="Unassembled WGS sequence"/>
</dbReference>
<keyword evidence="1" id="KW-1133">Transmembrane helix</keyword>
<feature type="transmembrane region" description="Helical" evidence="1">
    <location>
        <begin position="51"/>
        <end position="70"/>
    </location>
</feature>
<sequence>MQFNPSSPWFRYFFFDWLFKDASHIEGFQKAAALRYNVRQRHYLLLYFKRWVGLTVGTYLIGATLEYLQWPAMCAVFYAMTITAVCTLLRLSVAYVLLGRSP</sequence>
<gene>
    <name evidence="2" type="ORF">GCM10007875_08590</name>
</gene>
<keyword evidence="1" id="KW-0812">Transmembrane</keyword>
<organism evidence="2 3">
    <name type="scientific">Limnobacter litoralis</name>
    <dbReference type="NCBI Taxonomy" id="481366"/>
    <lineage>
        <taxon>Bacteria</taxon>
        <taxon>Pseudomonadati</taxon>
        <taxon>Pseudomonadota</taxon>
        <taxon>Betaproteobacteria</taxon>
        <taxon>Burkholderiales</taxon>
        <taxon>Burkholderiaceae</taxon>
        <taxon>Limnobacter</taxon>
    </lineage>
</organism>
<evidence type="ECO:0000313" key="2">
    <source>
        <dbReference type="EMBL" id="GLR25771.1"/>
    </source>
</evidence>
<comment type="caution">
    <text evidence="2">The sequence shown here is derived from an EMBL/GenBank/DDBJ whole genome shotgun (WGS) entry which is preliminary data.</text>
</comment>
<dbReference type="RefSeq" id="WP_284280212.1">
    <property type="nucleotide sequence ID" value="NZ_BSOJ01000009.1"/>
</dbReference>
<feature type="transmembrane region" description="Helical" evidence="1">
    <location>
        <begin position="76"/>
        <end position="98"/>
    </location>
</feature>
<keyword evidence="3" id="KW-1185">Reference proteome</keyword>
<reference evidence="3" key="1">
    <citation type="journal article" date="2019" name="Int. J. Syst. Evol. Microbiol.">
        <title>The Global Catalogue of Microorganisms (GCM) 10K type strain sequencing project: providing services to taxonomists for standard genome sequencing and annotation.</title>
        <authorList>
            <consortium name="The Broad Institute Genomics Platform"/>
            <consortium name="The Broad Institute Genome Sequencing Center for Infectious Disease"/>
            <person name="Wu L."/>
            <person name="Ma J."/>
        </authorList>
    </citation>
    <scope>NUCLEOTIDE SEQUENCE [LARGE SCALE GENOMIC DNA]</scope>
    <source>
        <strain evidence="3">NBRC 105857</strain>
    </source>
</reference>
<name>A0ABQ5YPC5_9BURK</name>